<dbReference type="Proteomes" id="UP000821845">
    <property type="component" value="Chromosome 8"/>
</dbReference>
<evidence type="ECO:0000313" key="2">
    <source>
        <dbReference type="Proteomes" id="UP000821845"/>
    </source>
</evidence>
<dbReference type="EMBL" id="CM023488">
    <property type="protein sequence ID" value="KAH6923438.1"/>
    <property type="molecule type" value="Genomic_DNA"/>
</dbReference>
<reference evidence="1" key="1">
    <citation type="submission" date="2020-05" db="EMBL/GenBank/DDBJ databases">
        <title>Large-scale comparative analyses of tick genomes elucidate their genetic diversity and vector capacities.</title>
        <authorList>
            <person name="Jia N."/>
            <person name="Wang J."/>
            <person name="Shi W."/>
            <person name="Du L."/>
            <person name="Sun Y."/>
            <person name="Zhan W."/>
            <person name="Jiang J."/>
            <person name="Wang Q."/>
            <person name="Zhang B."/>
            <person name="Ji P."/>
            <person name="Sakyi L.B."/>
            <person name="Cui X."/>
            <person name="Yuan T."/>
            <person name="Jiang B."/>
            <person name="Yang W."/>
            <person name="Lam T.T.-Y."/>
            <person name="Chang Q."/>
            <person name="Ding S."/>
            <person name="Wang X."/>
            <person name="Zhu J."/>
            <person name="Ruan X."/>
            <person name="Zhao L."/>
            <person name="Wei J."/>
            <person name="Que T."/>
            <person name="Du C."/>
            <person name="Cheng J."/>
            <person name="Dai P."/>
            <person name="Han X."/>
            <person name="Huang E."/>
            <person name="Gao Y."/>
            <person name="Liu J."/>
            <person name="Shao H."/>
            <person name="Ye R."/>
            <person name="Li L."/>
            <person name="Wei W."/>
            <person name="Wang X."/>
            <person name="Wang C."/>
            <person name="Yang T."/>
            <person name="Huo Q."/>
            <person name="Li W."/>
            <person name="Guo W."/>
            <person name="Chen H."/>
            <person name="Zhou L."/>
            <person name="Ni X."/>
            <person name="Tian J."/>
            <person name="Zhou Y."/>
            <person name="Sheng Y."/>
            <person name="Liu T."/>
            <person name="Pan Y."/>
            <person name="Xia L."/>
            <person name="Li J."/>
            <person name="Zhao F."/>
            <person name="Cao W."/>
        </authorList>
    </citation>
    <scope>NUCLEOTIDE SEQUENCE</scope>
    <source>
        <strain evidence="1">Hyas-2018</strain>
    </source>
</reference>
<gene>
    <name evidence="1" type="ORF">HPB50_001077</name>
</gene>
<keyword evidence="2" id="KW-1185">Reference proteome</keyword>
<comment type="caution">
    <text evidence="1">The sequence shown here is derived from an EMBL/GenBank/DDBJ whole genome shotgun (WGS) entry which is preliminary data.</text>
</comment>
<evidence type="ECO:0000313" key="1">
    <source>
        <dbReference type="EMBL" id="KAH6923438.1"/>
    </source>
</evidence>
<organism evidence="1 2">
    <name type="scientific">Hyalomma asiaticum</name>
    <name type="common">Tick</name>
    <dbReference type="NCBI Taxonomy" id="266040"/>
    <lineage>
        <taxon>Eukaryota</taxon>
        <taxon>Metazoa</taxon>
        <taxon>Ecdysozoa</taxon>
        <taxon>Arthropoda</taxon>
        <taxon>Chelicerata</taxon>
        <taxon>Arachnida</taxon>
        <taxon>Acari</taxon>
        <taxon>Parasitiformes</taxon>
        <taxon>Ixodida</taxon>
        <taxon>Ixodoidea</taxon>
        <taxon>Ixodidae</taxon>
        <taxon>Hyalomminae</taxon>
        <taxon>Hyalomma</taxon>
    </lineage>
</organism>
<protein>
    <submittedName>
        <fullName evidence="1">Uncharacterized protein</fullName>
    </submittedName>
</protein>
<proteinExistence type="predicted"/>
<accession>A0ACB7RLT5</accession>
<name>A0ACB7RLT5_HYAAI</name>
<sequence>MNKNHGRRRPGKAEAAQILRFKEDGSLELDEDRLRGILLRDHVKEKPVVVVSIAGAYRKGKSFLLNFFLRYMRKRCQDDWMGDQSAPLKGFSWRGGSKRDTTGILLWDEVFLVPTSDGQEAAVLLMDTQGTFDTESSVREWTTIFALSTLMSSVQVYNLSKNIQGDDIENLQLFAEYGRMAQQLTGRELAQKLLFLVRDWSYPYEASYGAGGGELVLRRLLPSDDKQCEQNMPLRKHLRSCFSEIACFLMPHPGLKVATQQSFDGRLSDIEPHFIAHLKDLVQLVLGRDHLLVKKINGQAISCQEFVTYLKAYVGVFGGGQLPQPKSVLEATLEATNLAAKDKARSHYMNAMYSFRSSHPGRIHRSELEAYHARLRAEAIDLFQRMPKMGDEECARRYMAILESEIEKFRDDFFNATRNNATFFDKPAQRFLQVGAVIVGAAAVAPIIIVELPIIAIVSLGAVATACAGSVLASGIVEYIQKKTATANDPGAAENVTDSTEQLTTEAGSSGTHDAVELEDSDSEEGAFAGGSLRFTDDSLEGDADSISQRSCDTANSPAIASALSFYTNSMEQLVERSRPSLSPQLLQSIHKRQRERACHLLASTSSNVDAHSLKASTEELGMAIDSIYENICNLSKRK</sequence>